<dbReference type="Proteomes" id="UP000325743">
    <property type="component" value="Chromosome 2"/>
</dbReference>
<evidence type="ECO:0000313" key="3">
    <source>
        <dbReference type="Proteomes" id="UP000325743"/>
    </source>
</evidence>
<dbReference type="CDD" id="cd06170">
    <property type="entry name" value="LuxR_C_like"/>
    <property type="match status" value="1"/>
</dbReference>
<dbReference type="GO" id="GO:0016787">
    <property type="term" value="F:hydrolase activity"/>
    <property type="evidence" value="ECO:0007669"/>
    <property type="project" value="UniProtKB-KW"/>
</dbReference>
<dbReference type="RefSeq" id="WP_151071558.1">
    <property type="nucleotide sequence ID" value="NZ_CP032519.1"/>
</dbReference>
<dbReference type="PRINTS" id="PR00111">
    <property type="entry name" value="ABHYDROLASE"/>
</dbReference>
<gene>
    <name evidence="2" type="ORF">D2917_19050</name>
</gene>
<dbReference type="SUPFAM" id="SSF46894">
    <property type="entry name" value="C-terminal effector domain of the bipartite response regulators"/>
    <property type="match status" value="1"/>
</dbReference>
<reference evidence="2 3" key="1">
    <citation type="submission" date="2018-09" db="EMBL/GenBank/DDBJ databases">
        <title>Complete genome sequence of Cupriavidus oxalaticus T2, a bacterium capable of phenol tolerance and degradation.</title>
        <authorList>
            <person name="Yan J."/>
        </authorList>
    </citation>
    <scope>NUCLEOTIDE SEQUENCE [LARGE SCALE GENOMIC DNA]</scope>
    <source>
        <strain evidence="2 3">T2</strain>
    </source>
</reference>
<dbReference type="GO" id="GO:0006355">
    <property type="term" value="P:regulation of DNA-templated transcription"/>
    <property type="evidence" value="ECO:0007669"/>
    <property type="project" value="InterPro"/>
</dbReference>
<organism evidence="2 3">
    <name type="scientific">Cupriavidus oxalaticus</name>
    <dbReference type="NCBI Taxonomy" id="96344"/>
    <lineage>
        <taxon>Bacteria</taxon>
        <taxon>Pseudomonadati</taxon>
        <taxon>Pseudomonadota</taxon>
        <taxon>Betaproteobacteria</taxon>
        <taxon>Burkholderiales</taxon>
        <taxon>Burkholderiaceae</taxon>
        <taxon>Cupriavidus</taxon>
    </lineage>
</organism>
<dbReference type="InterPro" id="IPR050471">
    <property type="entry name" value="AB_hydrolase"/>
</dbReference>
<sequence length="359" mass="40052">MPMFKQQIRLCTSRDGVRLAYAVTGSGAPLVKAANWMSHLEFDVGSPVWSHMITALSAHHTLIRYDERGCGLSDRDVEDLSFDAWLRDLETIVDANGVEHFPLLGISQGASIAVAYAVAHPGRVSHLILHGGYARGRLKRDNLSPRLREEAELMNKLAELGWGQENPAFRQFFTTQFIPGGTAEQHAWFNELERVSTSPLNAARFMRVFNDIDVVALLPKVTCPTLVLHAVRDARVPFDEGRLIASEIPGARFVPLESGNHLLLDTEPAWRRWLDEVRAFLPAVAPVRDPAFTALTRRERDIVELIAQGRDNAQIAARLDLCEKTVRNHITSIFAKLEVENRAQAIVLARKAGFDRADA</sequence>
<dbReference type="PANTHER" id="PTHR43433:SF8">
    <property type="entry name" value="BIFUNCTIONAL LIPASE_ADENYLATE CYCLASE LIPJ"/>
    <property type="match status" value="1"/>
</dbReference>
<dbReference type="SMART" id="SM00421">
    <property type="entry name" value="HTH_LUXR"/>
    <property type="match status" value="1"/>
</dbReference>
<dbReference type="EMBL" id="CP032519">
    <property type="protein sequence ID" value="QEZ46359.1"/>
    <property type="molecule type" value="Genomic_DNA"/>
</dbReference>
<dbReference type="InterPro" id="IPR016032">
    <property type="entry name" value="Sig_transdc_resp-reg_C-effctor"/>
</dbReference>
<dbReference type="InterPro" id="IPR036388">
    <property type="entry name" value="WH-like_DNA-bd_sf"/>
</dbReference>
<dbReference type="Pfam" id="PF00196">
    <property type="entry name" value="GerE"/>
    <property type="match status" value="1"/>
</dbReference>
<dbReference type="SUPFAM" id="SSF53474">
    <property type="entry name" value="alpha/beta-Hydrolases"/>
    <property type="match status" value="1"/>
</dbReference>
<dbReference type="PANTHER" id="PTHR43433">
    <property type="entry name" value="HYDROLASE, ALPHA/BETA FOLD FAMILY PROTEIN"/>
    <property type="match status" value="1"/>
</dbReference>
<feature type="domain" description="HTH luxR-type" evidence="1">
    <location>
        <begin position="288"/>
        <end position="353"/>
    </location>
</feature>
<dbReference type="PRINTS" id="PR00038">
    <property type="entry name" value="HTHLUXR"/>
</dbReference>
<accession>A0A5P3VNG3</accession>
<dbReference type="PROSITE" id="PS00622">
    <property type="entry name" value="HTH_LUXR_1"/>
    <property type="match status" value="1"/>
</dbReference>
<evidence type="ECO:0000313" key="2">
    <source>
        <dbReference type="EMBL" id="QEZ46359.1"/>
    </source>
</evidence>
<dbReference type="InterPro" id="IPR000073">
    <property type="entry name" value="AB_hydrolase_1"/>
</dbReference>
<dbReference type="GO" id="GO:0003677">
    <property type="term" value="F:DNA binding"/>
    <property type="evidence" value="ECO:0007669"/>
    <property type="project" value="InterPro"/>
</dbReference>
<proteinExistence type="predicted"/>
<dbReference type="InterPro" id="IPR000792">
    <property type="entry name" value="Tscrpt_reg_LuxR_C"/>
</dbReference>
<name>A0A5P3VNG3_9BURK</name>
<dbReference type="Gene3D" id="1.10.10.10">
    <property type="entry name" value="Winged helix-like DNA-binding domain superfamily/Winged helix DNA-binding domain"/>
    <property type="match status" value="1"/>
</dbReference>
<dbReference type="AlphaFoldDB" id="A0A5P3VNG3"/>
<dbReference type="InterPro" id="IPR029058">
    <property type="entry name" value="AB_hydrolase_fold"/>
</dbReference>
<protein>
    <submittedName>
        <fullName evidence="2">Alpha/beta fold hydrolase</fullName>
    </submittedName>
</protein>
<dbReference type="PROSITE" id="PS50043">
    <property type="entry name" value="HTH_LUXR_2"/>
    <property type="match status" value="1"/>
</dbReference>
<dbReference type="Pfam" id="PF00561">
    <property type="entry name" value="Abhydrolase_1"/>
    <property type="match status" value="1"/>
</dbReference>
<keyword evidence="2" id="KW-0378">Hydrolase</keyword>
<dbReference type="Gene3D" id="3.40.50.1820">
    <property type="entry name" value="alpha/beta hydrolase"/>
    <property type="match status" value="1"/>
</dbReference>
<evidence type="ECO:0000259" key="1">
    <source>
        <dbReference type="PROSITE" id="PS50043"/>
    </source>
</evidence>